<evidence type="ECO:0000256" key="7">
    <source>
        <dbReference type="ARBA" id="ARBA00023242"/>
    </source>
</evidence>
<dbReference type="PANTHER" id="PTHR13457:SF1">
    <property type="entry name" value="HEAT REPEAT-CONTAINING PROTEIN 1"/>
    <property type="match status" value="1"/>
</dbReference>
<comment type="function">
    <text evidence="10">Involved in nucleolar processing of pre-18S ribosomal RNA.</text>
</comment>
<accession>W4K1Z9</accession>
<dbReference type="InterPro" id="IPR011989">
    <property type="entry name" value="ARM-like"/>
</dbReference>
<dbReference type="Gene3D" id="1.25.10.10">
    <property type="entry name" value="Leucine-rich Repeat Variant"/>
    <property type="match status" value="3"/>
</dbReference>
<dbReference type="SMART" id="SM01036">
    <property type="entry name" value="BP28CT"/>
    <property type="match status" value="1"/>
</dbReference>
<evidence type="ECO:0000256" key="6">
    <source>
        <dbReference type="ARBA" id="ARBA00022737"/>
    </source>
</evidence>
<dbReference type="InterPro" id="IPR056473">
    <property type="entry name" value="HEAT_Utp10/HEAT1"/>
</dbReference>
<dbReference type="InterPro" id="IPR012954">
    <property type="entry name" value="BP28_C_dom"/>
</dbReference>
<dbReference type="GO" id="GO:0032040">
    <property type="term" value="C:small-subunit processome"/>
    <property type="evidence" value="ECO:0007669"/>
    <property type="project" value="TreeGrafter"/>
</dbReference>
<gene>
    <name evidence="13" type="ORF">HETIRDRAFT_155761</name>
</gene>
<protein>
    <recommendedName>
        <fullName evidence="3 10">U3 small nucleolar RNA-associated protein 10</fullName>
    </recommendedName>
</protein>
<dbReference type="InterPro" id="IPR040191">
    <property type="entry name" value="UTP10"/>
</dbReference>
<dbReference type="GO" id="GO:0030686">
    <property type="term" value="C:90S preribosome"/>
    <property type="evidence" value="ECO:0007669"/>
    <property type="project" value="TreeGrafter"/>
</dbReference>
<evidence type="ECO:0000256" key="1">
    <source>
        <dbReference type="ARBA" id="ARBA00004604"/>
    </source>
</evidence>
<evidence type="ECO:0000256" key="8">
    <source>
        <dbReference type="ARBA" id="ARBA00023274"/>
    </source>
</evidence>
<dbReference type="Pfam" id="PF08146">
    <property type="entry name" value="BP28CT"/>
    <property type="match status" value="1"/>
</dbReference>
<reference evidence="13 14" key="1">
    <citation type="journal article" date="2012" name="New Phytol.">
        <title>Insight into trade-off between wood decay and parasitism from the genome of a fungal forest pathogen.</title>
        <authorList>
            <person name="Olson A."/>
            <person name="Aerts A."/>
            <person name="Asiegbu F."/>
            <person name="Belbahri L."/>
            <person name="Bouzid O."/>
            <person name="Broberg A."/>
            <person name="Canback B."/>
            <person name="Coutinho P.M."/>
            <person name="Cullen D."/>
            <person name="Dalman K."/>
            <person name="Deflorio G."/>
            <person name="van Diepen L.T."/>
            <person name="Dunand C."/>
            <person name="Duplessis S."/>
            <person name="Durling M."/>
            <person name="Gonthier P."/>
            <person name="Grimwood J."/>
            <person name="Fossdal C.G."/>
            <person name="Hansson D."/>
            <person name="Henrissat B."/>
            <person name="Hietala A."/>
            <person name="Himmelstrand K."/>
            <person name="Hoffmeister D."/>
            <person name="Hogberg N."/>
            <person name="James T.Y."/>
            <person name="Karlsson M."/>
            <person name="Kohler A."/>
            <person name="Kues U."/>
            <person name="Lee Y.H."/>
            <person name="Lin Y.C."/>
            <person name="Lind M."/>
            <person name="Lindquist E."/>
            <person name="Lombard V."/>
            <person name="Lucas S."/>
            <person name="Lunden K."/>
            <person name="Morin E."/>
            <person name="Murat C."/>
            <person name="Park J."/>
            <person name="Raffaello T."/>
            <person name="Rouze P."/>
            <person name="Salamov A."/>
            <person name="Schmutz J."/>
            <person name="Solheim H."/>
            <person name="Stahlberg J."/>
            <person name="Velez H."/>
            <person name="de Vries R.P."/>
            <person name="Wiebenga A."/>
            <person name="Woodward S."/>
            <person name="Yakovlev I."/>
            <person name="Garbelotto M."/>
            <person name="Martin F."/>
            <person name="Grigoriev I.V."/>
            <person name="Stenlid J."/>
        </authorList>
    </citation>
    <scope>NUCLEOTIDE SEQUENCE [LARGE SCALE GENOMIC DNA]</scope>
    <source>
        <strain evidence="13 14">TC 32-1</strain>
    </source>
</reference>
<dbReference type="PROSITE" id="PS50077">
    <property type="entry name" value="HEAT_REPEAT"/>
    <property type="match status" value="1"/>
</dbReference>
<keyword evidence="7 10" id="KW-0539">Nucleus</keyword>
<evidence type="ECO:0000256" key="5">
    <source>
        <dbReference type="ARBA" id="ARBA00022552"/>
    </source>
</evidence>
<dbReference type="EMBL" id="KI925460">
    <property type="protein sequence ID" value="ETW79764.1"/>
    <property type="molecule type" value="Genomic_DNA"/>
</dbReference>
<organism evidence="13 14">
    <name type="scientific">Heterobasidion irregulare (strain TC 32-1)</name>
    <dbReference type="NCBI Taxonomy" id="747525"/>
    <lineage>
        <taxon>Eukaryota</taxon>
        <taxon>Fungi</taxon>
        <taxon>Dikarya</taxon>
        <taxon>Basidiomycota</taxon>
        <taxon>Agaricomycotina</taxon>
        <taxon>Agaricomycetes</taxon>
        <taxon>Russulales</taxon>
        <taxon>Bondarzewiaceae</taxon>
        <taxon>Heterobasidion</taxon>
        <taxon>Heterobasidion annosum species complex</taxon>
    </lineage>
</organism>
<dbReference type="GO" id="GO:0045943">
    <property type="term" value="P:positive regulation of transcription by RNA polymerase I"/>
    <property type="evidence" value="ECO:0007669"/>
    <property type="project" value="TreeGrafter"/>
</dbReference>
<dbReference type="InterPro" id="IPR000357">
    <property type="entry name" value="HEAT"/>
</dbReference>
<evidence type="ECO:0000256" key="10">
    <source>
        <dbReference type="RuleBase" id="RU367065"/>
    </source>
</evidence>
<feature type="region of interest" description="Disordered" evidence="11">
    <location>
        <begin position="1161"/>
        <end position="1180"/>
    </location>
</feature>
<dbReference type="PANTHER" id="PTHR13457">
    <property type="entry name" value="BAP28"/>
    <property type="match status" value="1"/>
</dbReference>
<dbReference type="KEGG" id="hir:HETIRDRAFT_155761"/>
<dbReference type="RefSeq" id="XP_009548320.1">
    <property type="nucleotide sequence ID" value="XM_009550025.1"/>
</dbReference>
<evidence type="ECO:0000256" key="9">
    <source>
        <dbReference type="PROSITE-ProRule" id="PRU00103"/>
    </source>
</evidence>
<name>W4K1Z9_HETIT</name>
<sequence>MVSSLAAQLAQAASLNSALLVDRSRRKPTESYLFVGREADHHDLDAIHAIASSALSQLIQLKPSFRDYEDILFSDSAKGVDRTLLPGLAGKELSKNLGNFLPLLGVYLTETPTSKVLEWLVRRFRINEFNVEDTLTLFLPYHESPHFAKMVTLLHIKPNSTWSFLNAYRSAAQSVPRQSLVTEMLRNVDLTRFIASLLPSAIQGGYVHRALIAFHTGVFIDYVARDKTIDDGILAFLLPSLLAPLKTTAENKSDFKTELILASYILLSALSQRCHLSPAALKTILSSMASCSEQVTSQQFIHATLSVMAPQDELNVLPNVLTARLLGSQDLTDILSKALTWTGSEKLVTPLLPALIKRIDQANTLATVESLLTSSPAIPPLLIRKITIFSMADLVASDASARHGNLRRVLSLVQQRHPSIFQDASKFYMNDESTRAAAEQIVISLSISYSIRDVDLVIASANADPQVRAVSVRDMLDALANSKIESVELESIHSALVARVHDTAIPVIAALYANPSAILPVLRAHSSTYIQTLVDSINEKGAHSRQLIRLHLTFLAHHFTKGASKDVLKEVFERIIFSFLLFSKPRQKTAQMVWEILETAETHNEIGIESYEIISGCVDVLRWEEGQVGKKKRKRKDDGGFESLQVMSKVNLSIASRMAETILASNDHSAHFAFLLSKLRDSSPHASNLAYLVTRALLGHMSGEHQVDVANLVLDAMGLETLAGMDGFMKNADNLQEFLSDVSLGMNVVLKPSSKNTTHWLQASLLAVMPIILRPTNGSIDWLSDAHVEDNDTRSTRYIRLMRAVYRLVNSSTALPLLSTALLRAQFINLAEDTLAFLAGIWLIQSPKSADNEPRYRRAALCHAAAFLAAHESIEQTVDFQTILPALLLALQDPDQSVREAANECLQLLAKLFSKKKATGVYGFDTIYGSHSNHLQYLDWSDLQKYVKATVELLGHYASDSSYIRIFHHQHLRRNQADSKKDAAYKQRVLCFILSHVNACRLSNVKTSLLRMLEDISDDVKAQNLLPTLQLLVDNSQREKLAALCGDQFAEFSTLLVSSLDSSLIQELNHSESNLWPVYLGIVYHYSNTDSTSSPWKVLAFHLEHGLFTGLSLPRKSEISRLLLDVGSRDTNINTIKATLINILQGVPLLIQLLTTLQPSTKDRTQRANKRPKVTQTTTTASNADSLATLSYLVEVLSNQSLPGSLDLISCLLDTLSKVSLSDGTSQADIIYLQQLLMAAIESSASHIMDTDEIAPHAIRLDTLVEIIRVADNPQTFHQALLLMASLARLAPESVLHNIMPVFTFMGSNVFHRDDTYSFRVVQKTIDSIVPVMVASLKQKHSERLDLLIASRDFLRIFTDAANHIPRHRRTHFFTHLVDVLGPEEFLAPVCMLIIGKAANRVARQQGDDLHATLTLSLSIIHHYSSGVQMTSLTEILWEAQRLLSHIVDPGSKQPIILDTIHDNEQSSQAPSVFKRRTHALSVFVGVALETSPSASAGAQINNETLNELLSALLDIARSRSGLASDEDTTDIRKAAQTSIAQCLKVIPAVNFVESVVAMLQTEESWLQTSVLDLFGDRLLSIAESARRQVTPTIVLLVERIITLLGRPMNDAVVPAFASLQAISTTLCPGEEGSMVACVPILISALRGRKLAVSAITVLPVLCTKLGPRIIPYFRDIVDECVNILREGIKGKSGRFSLSALLKNALEVLKSLFNAIPTFWGNAELGKIVHLYLDYCSFSTDTDDISALIKSIAKKASPAVLLPALSELWSSLQGAKVKDMASRCESFLYTLKRALQAAPRAAVMEHLRPLFKLILETFQLRGQLSVSEVPKVRFVVEKQAILAFTELVTKLNETSFRPLFRRLFDWAFTDSGIDGKITFCHAYMALLDHFKSLMIPYLTFLLQPSIDLLQGFSTVSDDNVELWTCLIETVTKSFVVDEGGFWREDKLQQIVPPLVAQVSRCVSAGGQGPKDVMSAGLVALGGAVNDDDLLKKINLDVLMHTRSEDARVRLFALQCARALWAAHGHKLIGFMSETATFIAECAEDENDSVVKATHKLKDAVESVTGERIEA</sequence>
<keyword evidence="14" id="KW-1185">Reference proteome</keyword>
<comment type="subunit">
    <text evidence="10">Component of the ribosomal small subunit (SSU) processome.</text>
</comment>
<keyword evidence="8 10" id="KW-0687">Ribonucleoprotein</keyword>
<dbReference type="eggNOG" id="KOG1837">
    <property type="taxonomic scope" value="Eukaryota"/>
</dbReference>
<evidence type="ECO:0000313" key="14">
    <source>
        <dbReference type="Proteomes" id="UP000030671"/>
    </source>
</evidence>
<dbReference type="GO" id="GO:0000462">
    <property type="term" value="P:maturation of SSU-rRNA from tricistronic rRNA transcript (SSU-rRNA, 5.8S rRNA, LSU-rRNA)"/>
    <property type="evidence" value="ECO:0007669"/>
    <property type="project" value="TreeGrafter"/>
</dbReference>
<dbReference type="Pfam" id="PF23243">
    <property type="entry name" value="HEAT_HEATR1"/>
    <property type="match status" value="1"/>
</dbReference>
<dbReference type="InterPro" id="IPR022125">
    <property type="entry name" value="U3snoRNP10_N"/>
</dbReference>
<dbReference type="SUPFAM" id="SSF48371">
    <property type="entry name" value="ARM repeat"/>
    <property type="match status" value="2"/>
</dbReference>
<proteinExistence type="inferred from homology"/>
<dbReference type="Proteomes" id="UP000030671">
    <property type="component" value="Unassembled WGS sequence"/>
</dbReference>
<dbReference type="Pfam" id="PF12397">
    <property type="entry name" value="U3snoRNP10"/>
    <property type="match status" value="1"/>
</dbReference>
<dbReference type="FunCoup" id="W4K1Z9">
    <property type="interactions" value="673"/>
</dbReference>
<dbReference type="STRING" id="747525.W4K1Z9"/>
<evidence type="ECO:0000256" key="2">
    <source>
        <dbReference type="ARBA" id="ARBA00010559"/>
    </source>
</evidence>
<dbReference type="OrthoDB" id="31183at2759"/>
<comment type="similarity">
    <text evidence="2 10">Belongs to the HEATR1/UTP10 family.</text>
</comment>
<dbReference type="GeneID" id="20667594"/>
<dbReference type="GO" id="GO:0034455">
    <property type="term" value="C:t-UTP complex"/>
    <property type="evidence" value="ECO:0007669"/>
    <property type="project" value="TreeGrafter"/>
</dbReference>
<dbReference type="InterPro" id="IPR016024">
    <property type="entry name" value="ARM-type_fold"/>
</dbReference>
<evidence type="ECO:0000313" key="13">
    <source>
        <dbReference type="EMBL" id="ETW79764.1"/>
    </source>
</evidence>
<dbReference type="InterPro" id="IPR021133">
    <property type="entry name" value="HEAT_type_2"/>
</dbReference>
<feature type="repeat" description="HEAT" evidence="9">
    <location>
        <begin position="883"/>
        <end position="919"/>
    </location>
</feature>
<keyword evidence="6" id="KW-0677">Repeat</keyword>
<keyword evidence="5 10" id="KW-0698">rRNA processing</keyword>
<evidence type="ECO:0000256" key="11">
    <source>
        <dbReference type="SAM" id="MobiDB-lite"/>
    </source>
</evidence>
<feature type="domain" description="BP28 C-terminal" evidence="12">
    <location>
        <begin position="1800"/>
        <end position="1941"/>
    </location>
</feature>
<evidence type="ECO:0000259" key="12">
    <source>
        <dbReference type="SMART" id="SM01036"/>
    </source>
</evidence>
<dbReference type="InParanoid" id="W4K1Z9"/>
<evidence type="ECO:0000256" key="3">
    <source>
        <dbReference type="ARBA" id="ARBA00015399"/>
    </source>
</evidence>
<comment type="subcellular location">
    <subcellularLocation>
        <location evidence="1 10">Nucleus</location>
        <location evidence="1 10">Nucleolus</location>
    </subcellularLocation>
</comment>
<keyword evidence="4 10" id="KW-0690">Ribosome biogenesis</keyword>
<dbReference type="HOGENOM" id="CLU_001128_0_0_1"/>
<dbReference type="GO" id="GO:0030515">
    <property type="term" value="F:snoRNA binding"/>
    <property type="evidence" value="ECO:0007669"/>
    <property type="project" value="TreeGrafter"/>
</dbReference>
<dbReference type="Pfam" id="PF02985">
    <property type="entry name" value="HEAT"/>
    <property type="match status" value="1"/>
</dbReference>
<evidence type="ECO:0000256" key="4">
    <source>
        <dbReference type="ARBA" id="ARBA00022517"/>
    </source>
</evidence>